<evidence type="ECO:0000313" key="3">
    <source>
        <dbReference type="Proteomes" id="UP000294299"/>
    </source>
</evidence>
<dbReference type="OrthoDB" id="11569at2157"/>
<proteinExistence type="predicted"/>
<evidence type="ECO:0000313" key="2">
    <source>
        <dbReference type="EMBL" id="VFJ13913.1"/>
    </source>
</evidence>
<evidence type="ECO:0000256" key="1">
    <source>
        <dbReference type="SAM" id="MobiDB-lite"/>
    </source>
</evidence>
<dbReference type="Proteomes" id="UP000294299">
    <property type="component" value="Chromosome NFRAN"/>
</dbReference>
<gene>
    <name evidence="2" type="ORF">NFRAN_1591</name>
</gene>
<feature type="region of interest" description="Disordered" evidence="1">
    <location>
        <begin position="42"/>
        <end position="63"/>
    </location>
</feature>
<dbReference type="EMBL" id="LR216287">
    <property type="protein sequence ID" value="VFJ13913.1"/>
    <property type="molecule type" value="Genomic_DNA"/>
</dbReference>
<dbReference type="AlphaFoldDB" id="A0A484I9K8"/>
<dbReference type="KEGG" id="nfn:NFRAN_1591"/>
<keyword evidence="3" id="KW-1185">Reference proteome</keyword>
<name>A0A484I9K8_9ARCH</name>
<accession>A0A484I9K8</accession>
<protein>
    <submittedName>
        <fullName evidence="2">Uncharacterized protein</fullName>
    </submittedName>
</protein>
<sequence length="236" mass="25230">MNILRFSKVNISILAVIATFAIITTMAVSSSLQGHEVYAQQNSSNTNTTIGTQSNGTNATGSTIDTFRAQGQISSLASDTLAGRANNDSENAIWVLGGDWEFNVAGGNLTNFVVDIQMTQVDGTAAHKHTIERLDNATGMPMGSIEPLELDFMTGEPASKIALVNGNSTMFRGTANLTTNESVEWTDVPIHATLQNGNILNINIDPSKTEDHFKGLPVFGTVLSITDENGRELVKK</sequence>
<dbReference type="GeneID" id="39420930"/>
<organism evidence="2 3">
    <name type="scientific">Candidatus Nitrosocosmicus franklandianus</name>
    <dbReference type="NCBI Taxonomy" id="1798806"/>
    <lineage>
        <taxon>Archaea</taxon>
        <taxon>Nitrososphaerota</taxon>
        <taxon>Nitrososphaeria</taxon>
        <taxon>Nitrososphaerales</taxon>
        <taxon>Nitrososphaeraceae</taxon>
        <taxon>Candidatus Nitrosocosmicus</taxon>
    </lineage>
</organism>
<dbReference type="RefSeq" id="WP_134483991.1">
    <property type="nucleotide sequence ID" value="NZ_LR216287.1"/>
</dbReference>
<reference evidence="2 3" key="1">
    <citation type="submission" date="2019-02" db="EMBL/GenBank/DDBJ databases">
        <authorList>
            <person name="Lehtovirta-Morley E L."/>
        </authorList>
    </citation>
    <scope>NUCLEOTIDE SEQUENCE [LARGE SCALE GENOMIC DNA]</scope>
    <source>
        <strain evidence="2">NFRAN1</strain>
    </source>
</reference>